<proteinExistence type="predicted"/>
<accession>X1ABZ6</accession>
<comment type="caution">
    <text evidence="1">The sequence shown here is derived from an EMBL/GenBank/DDBJ whole genome shotgun (WGS) entry which is preliminary data.</text>
</comment>
<name>X1ABZ6_9ZZZZ</name>
<organism evidence="1">
    <name type="scientific">marine sediment metagenome</name>
    <dbReference type="NCBI Taxonomy" id="412755"/>
    <lineage>
        <taxon>unclassified sequences</taxon>
        <taxon>metagenomes</taxon>
        <taxon>ecological metagenomes</taxon>
    </lineage>
</organism>
<dbReference type="AlphaFoldDB" id="X1ABZ6"/>
<dbReference type="EMBL" id="BART01000856">
    <property type="protein sequence ID" value="GAG57631.1"/>
    <property type="molecule type" value="Genomic_DNA"/>
</dbReference>
<reference evidence="1" key="1">
    <citation type="journal article" date="2014" name="Front. Microbiol.">
        <title>High frequency of phylogenetically diverse reductive dehalogenase-homologous genes in deep subseafloor sedimentary metagenomes.</title>
        <authorList>
            <person name="Kawai M."/>
            <person name="Futagami T."/>
            <person name="Toyoda A."/>
            <person name="Takaki Y."/>
            <person name="Nishi S."/>
            <person name="Hori S."/>
            <person name="Arai W."/>
            <person name="Tsubouchi T."/>
            <person name="Morono Y."/>
            <person name="Uchiyama I."/>
            <person name="Ito T."/>
            <person name="Fujiyama A."/>
            <person name="Inagaki F."/>
            <person name="Takami H."/>
        </authorList>
    </citation>
    <scope>NUCLEOTIDE SEQUENCE</scope>
    <source>
        <strain evidence="1">Expedition CK06-06</strain>
    </source>
</reference>
<gene>
    <name evidence="1" type="ORF">S01H4_03470</name>
</gene>
<feature type="non-terminal residue" evidence="1">
    <location>
        <position position="136"/>
    </location>
</feature>
<evidence type="ECO:0000313" key="1">
    <source>
        <dbReference type="EMBL" id="GAG57631.1"/>
    </source>
</evidence>
<evidence type="ECO:0008006" key="2">
    <source>
        <dbReference type="Google" id="ProtNLM"/>
    </source>
</evidence>
<sequence>MATIKRYIMENCPSHDTCWDIAASPDGYIYVGACMEHTAGGIAELVQFNLKTKKLRSITNMAEVTGEKYGDTYAPQGKIHLSLCPTREGVIYGSTHCTTPPLKDRMWDPWAMFTDDRRCFRGAHFYRYNPKFDNIE</sequence>
<protein>
    <recommendedName>
        <fullName evidence="2">SMP-30/Gluconolactonase/LRE-like region domain-containing protein</fullName>
    </recommendedName>
</protein>